<name>A0A7X0JR73_9GAMM</name>
<evidence type="ECO:0000256" key="2">
    <source>
        <dbReference type="HAMAP-Rule" id="MF_00758"/>
    </source>
</evidence>
<dbReference type="InParanoid" id="A0A7X0JR73"/>
<accession>A0A7X0JR73</accession>
<reference evidence="3 4" key="1">
    <citation type="submission" date="2020-08" db="EMBL/GenBank/DDBJ databases">
        <title>Genomic Encyclopedia of Type Strains, Phase IV (KMG-IV): sequencing the most valuable type-strain genomes for metagenomic binning, comparative biology and taxonomic classification.</title>
        <authorList>
            <person name="Goeker M."/>
        </authorList>
    </citation>
    <scope>NUCLEOTIDE SEQUENCE [LARGE SCALE GENOMIC DNA]</scope>
    <source>
        <strain evidence="3 4">DSM 22368</strain>
    </source>
</reference>
<keyword evidence="4" id="KW-1185">Reference proteome</keyword>
<dbReference type="Pfam" id="PF02622">
    <property type="entry name" value="DUF179"/>
    <property type="match status" value="1"/>
</dbReference>
<sequence>MSTPKQTMNLANQFLIAMPGLNDPSFERSLIYICHHDDEGAMGLIINQETEAQLDELLEQLDINAEQELPQKVLHGGPVRQEQGFILHSTDNGPYPKSDIICEEVALSGSLEVLEHIATGAGPEKFLVSLGYAGWAPDQLEDEIQSNSWLTAPATVEILFQVPSHLKWQKAVASLGFDPNTLQSTAGHA</sequence>
<evidence type="ECO:0000256" key="1">
    <source>
        <dbReference type="ARBA" id="ARBA00009600"/>
    </source>
</evidence>
<protein>
    <recommendedName>
        <fullName evidence="2">UPF0301 protein HNR48_000174</fullName>
    </recommendedName>
</protein>
<dbReference type="RefSeq" id="WP_166852820.1">
    <property type="nucleotide sequence ID" value="NZ_JAAONY010000001.1"/>
</dbReference>
<dbReference type="NCBIfam" id="NF001266">
    <property type="entry name" value="PRK00228.1-1"/>
    <property type="match status" value="1"/>
</dbReference>
<dbReference type="PANTHER" id="PTHR30327:SF1">
    <property type="entry name" value="UPF0301 PROTEIN YQGE"/>
    <property type="match status" value="1"/>
</dbReference>
<dbReference type="GO" id="GO:0005829">
    <property type="term" value="C:cytosol"/>
    <property type="evidence" value="ECO:0007669"/>
    <property type="project" value="TreeGrafter"/>
</dbReference>
<dbReference type="InterPro" id="IPR003774">
    <property type="entry name" value="AlgH-like"/>
</dbReference>
<dbReference type="HAMAP" id="MF_00758">
    <property type="entry name" value="UPF0301"/>
    <property type="match status" value="1"/>
</dbReference>
<dbReference type="SUPFAM" id="SSF143456">
    <property type="entry name" value="VC0467-like"/>
    <property type="match status" value="1"/>
</dbReference>
<dbReference type="AlphaFoldDB" id="A0A7X0JR73"/>
<organism evidence="3 4">
    <name type="scientific">Pseudoteredinibacter isoporae</name>
    <dbReference type="NCBI Taxonomy" id="570281"/>
    <lineage>
        <taxon>Bacteria</taxon>
        <taxon>Pseudomonadati</taxon>
        <taxon>Pseudomonadota</taxon>
        <taxon>Gammaproteobacteria</taxon>
        <taxon>Cellvibrionales</taxon>
        <taxon>Cellvibrionaceae</taxon>
        <taxon>Pseudoteredinibacter</taxon>
    </lineage>
</organism>
<evidence type="ECO:0000313" key="3">
    <source>
        <dbReference type="EMBL" id="MBB6519896.1"/>
    </source>
</evidence>
<proteinExistence type="inferred from homology"/>
<gene>
    <name evidence="3" type="ORF">HNR48_000174</name>
</gene>
<comment type="similarity">
    <text evidence="1 2">Belongs to the UPF0301 (AlgH) family.</text>
</comment>
<evidence type="ECO:0000313" key="4">
    <source>
        <dbReference type="Proteomes" id="UP000528457"/>
    </source>
</evidence>
<dbReference type="PANTHER" id="PTHR30327">
    <property type="entry name" value="UNCHARACTERIZED PROTEIN YQGE"/>
    <property type="match status" value="1"/>
</dbReference>
<dbReference type="Gene3D" id="3.40.1740.10">
    <property type="entry name" value="VC0467-like"/>
    <property type="match status" value="1"/>
</dbReference>
<dbReference type="Proteomes" id="UP000528457">
    <property type="component" value="Unassembled WGS sequence"/>
</dbReference>
<comment type="caution">
    <text evidence="3">The sequence shown here is derived from an EMBL/GenBank/DDBJ whole genome shotgun (WGS) entry which is preliminary data.</text>
</comment>
<dbReference type="FunCoup" id="A0A7X0JR73">
    <property type="interactions" value="293"/>
</dbReference>
<dbReference type="EMBL" id="JACHHT010000001">
    <property type="protein sequence ID" value="MBB6519896.1"/>
    <property type="molecule type" value="Genomic_DNA"/>
</dbReference>